<feature type="region of interest" description="Disordered" evidence="5">
    <location>
        <begin position="328"/>
        <end position="370"/>
    </location>
</feature>
<keyword evidence="9" id="KW-1185">Reference proteome</keyword>
<dbReference type="InterPro" id="IPR044254">
    <property type="entry name" value="At4g02110-like"/>
</dbReference>
<dbReference type="PANTHER" id="PTHR47181">
    <property type="entry name" value="BRCA1 C TERMINUS DOMAIN CONTAINING PROTEIN, EXPRESSED"/>
    <property type="match status" value="1"/>
</dbReference>
<feature type="compositionally biased region" description="Basic and acidic residues" evidence="5">
    <location>
        <begin position="792"/>
        <end position="802"/>
    </location>
</feature>
<evidence type="ECO:0000256" key="5">
    <source>
        <dbReference type="SAM" id="MobiDB-lite"/>
    </source>
</evidence>
<feature type="compositionally biased region" description="Polar residues" evidence="5">
    <location>
        <begin position="781"/>
        <end position="790"/>
    </location>
</feature>
<keyword evidence="1" id="KW-0479">Metal-binding</keyword>
<accession>A0A8X8DCP8</accession>
<feature type="region of interest" description="Disordered" evidence="5">
    <location>
        <begin position="389"/>
        <end position="472"/>
    </location>
</feature>
<dbReference type="PANTHER" id="PTHR47181:SF2">
    <property type="entry name" value="BRCA1 C TERMINUS DOMAIN CONTAINING PROTEIN, EXPRESSED"/>
    <property type="match status" value="1"/>
</dbReference>
<feature type="region of interest" description="Disordered" evidence="5">
    <location>
        <begin position="745"/>
        <end position="894"/>
    </location>
</feature>
<evidence type="ECO:0000259" key="7">
    <source>
        <dbReference type="PROSITE" id="PS50172"/>
    </source>
</evidence>
<dbReference type="Pfam" id="PF12738">
    <property type="entry name" value="PTCB-BRCT"/>
    <property type="match status" value="1"/>
</dbReference>
<dbReference type="PROSITE" id="PS50016">
    <property type="entry name" value="ZF_PHD_2"/>
    <property type="match status" value="1"/>
</dbReference>
<feature type="compositionally biased region" description="Polar residues" evidence="5">
    <location>
        <begin position="290"/>
        <end position="313"/>
    </location>
</feature>
<reference evidence="8" key="1">
    <citation type="journal article" date="2020" name="bioRxiv">
        <title>Hybrid origin of Populus tomentosa Carr. identified through genome sequencing and phylogenomic analysis.</title>
        <authorList>
            <person name="An X."/>
            <person name="Gao K."/>
            <person name="Chen Z."/>
            <person name="Li J."/>
            <person name="Yang X."/>
            <person name="Yang X."/>
            <person name="Zhou J."/>
            <person name="Guo T."/>
            <person name="Zhao T."/>
            <person name="Huang S."/>
            <person name="Miao D."/>
            <person name="Khan W.U."/>
            <person name="Rao P."/>
            <person name="Ye M."/>
            <person name="Lei B."/>
            <person name="Liao W."/>
            <person name="Wang J."/>
            <person name="Ji L."/>
            <person name="Li Y."/>
            <person name="Guo B."/>
            <person name="Mustafa N.S."/>
            <person name="Li S."/>
            <person name="Yun Q."/>
            <person name="Keller S.R."/>
            <person name="Mao J."/>
            <person name="Zhang R."/>
            <person name="Strauss S.H."/>
        </authorList>
    </citation>
    <scope>NUCLEOTIDE SEQUENCE</scope>
    <source>
        <strain evidence="8">GM15</strain>
        <tissue evidence="8">Leaf</tissue>
    </source>
</reference>
<comment type="caution">
    <text evidence="8">The sequence shown here is derived from an EMBL/GenBank/DDBJ whole genome shotgun (WGS) entry which is preliminary data.</text>
</comment>
<feature type="domain" description="PHD-type" evidence="6">
    <location>
        <begin position="1151"/>
        <end position="1207"/>
    </location>
</feature>
<evidence type="ECO:0000259" key="6">
    <source>
        <dbReference type="PROSITE" id="PS50016"/>
    </source>
</evidence>
<dbReference type="EMBL" id="JAAWWB010000004">
    <property type="protein sequence ID" value="KAG6785044.1"/>
    <property type="molecule type" value="Genomic_DNA"/>
</dbReference>
<gene>
    <name evidence="8" type="ORF">POTOM_010767</name>
</gene>
<name>A0A8X8DCP8_POPTO</name>
<evidence type="ECO:0000256" key="1">
    <source>
        <dbReference type="ARBA" id="ARBA00022723"/>
    </source>
</evidence>
<feature type="domain" description="BRCT" evidence="7">
    <location>
        <begin position="909"/>
        <end position="991"/>
    </location>
</feature>
<dbReference type="AlphaFoldDB" id="A0A8X8DCP8"/>
<dbReference type="OrthoDB" id="1935339at2759"/>
<dbReference type="Pfam" id="PF00533">
    <property type="entry name" value="BRCT"/>
    <property type="match status" value="1"/>
</dbReference>
<evidence type="ECO:0000256" key="3">
    <source>
        <dbReference type="ARBA" id="ARBA00022833"/>
    </source>
</evidence>
<feature type="compositionally biased region" description="Polar residues" evidence="5">
    <location>
        <begin position="883"/>
        <end position="894"/>
    </location>
</feature>
<dbReference type="PROSITE" id="PS50172">
    <property type="entry name" value="BRCT"/>
    <property type="match status" value="3"/>
</dbReference>
<dbReference type="Proteomes" id="UP000886885">
    <property type="component" value="Chromosome 2D"/>
</dbReference>
<evidence type="ECO:0000313" key="9">
    <source>
        <dbReference type="Proteomes" id="UP000886885"/>
    </source>
</evidence>
<evidence type="ECO:0008006" key="10">
    <source>
        <dbReference type="Google" id="ProtNLM"/>
    </source>
</evidence>
<organism evidence="8 9">
    <name type="scientific">Populus tomentosa</name>
    <name type="common">Chinese white poplar</name>
    <dbReference type="NCBI Taxonomy" id="118781"/>
    <lineage>
        <taxon>Eukaryota</taxon>
        <taxon>Viridiplantae</taxon>
        <taxon>Streptophyta</taxon>
        <taxon>Embryophyta</taxon>
        <taxon>Tracheophyta</taxon>
        <taxon>Spermatophyta</taxon>
        <taxon>Magnoliopsida</taxon>
        <taxon>eudicotyledons</taxon>
        <taxon>Gunneridae</taxon>
        <taxon>Pentapetalae</taxon>
        <taxon>rosids</taxon>
        <taxon>fabids</taxon>
        <taxon>Malpighiales</taxon>
        <taxon>Salicaceae</taxon>
        <taxon>Saliceae</taxon>
        <taxon>Populus</taxon>
    </lineage>
</organism>
<dbReference type="CDD" id="cd17738">
    <property type="entry name" value="BRCT_TopBP1_rpt7"/>
    <property type="match status" value="1"/>
</dbReference>
<dbReference type="InterPro" id="IPR001357">
    <property type="entry name" value="BRCT_dom"/>
</dbReference>
<dbReference type="GO" id="GO:0008270">
    <property type="term" value="F:zinc ion binding"/>
    <property type="evidence" value="ECO:0007669"/>
    <property type="project" value="UniProtKB-KW"/>
</dbReference>
<proteinExistence type="predicted"/>
<feature type="compositionally biased region" description="Low complexity" evidence="5">
    <location>
        <begin position="392"/>
        <end position="415"/>
    </location>
</feature>
<dbReference type="SMART" id="SM00292">
    <property type="entry name" value="BRCT"/>
    <property type="match status" value="4"/>
</dbReference>
<keyword evidence="3" id="KW-0862">Zinc</keyword>
<protein>
    <recommendedName>
        <fullName evidence="10">BRCT domain-containing protein</fullName>
    </recommendedName>
</protein>
<feature type="region of interest" description="Disordered" evidence="5">
    <location>
        <begin position="279"/>
        <end position="313"/>
    </location>
</feature>
<evidence type="ECO:0000256" key="2">
    <source>
        <dbReference type="ARBA" id="ARBA00022771"/>
    </source>
</evidence>
<feature type="compositionally biased region" description="Polar residues" evidence="5">
    <location>
        <begin position="457"/>
        <end position="472"/>
    </location>
</feature>
<feature type="compositionally biased region" description="Basic and acidic residues" evidence="5">
    <location>
        <begin position="811"/>
        <end position="826"/>
    </location>
</feature>
<evidence type="ECO:0000313" key="8">
    <source>
        <dbReference type="EMBL" id="KAG6785044.1"/>
    </source>
</evidence>
<evidence type="ECO:0000256" key="4">
    <source>
        <dbReference type="PROSITE-ProRule" id="PRU00146"/>
    </source>
</evidence>
<feature type="domain" description="BRCT" evidence="7">
    <location>
        <begin position="6"/>
        <end position="96"/>
    </location>
</feature>
<sequence>MLEKDSHSKTFLGVRFVLFGFDPLSETEVKSKLVNGGGVDAVQYSENCTHVIVDKIVYDDAVCVGARNDGKTVVRGLWVDHSFGIGMPVDATSIMYRPLRDLNGIPRAKNFTMCLTGYQRQDRDDIMTMVGFMGAHFSKPLVANRVTHLICYKFEGEKYELANKMKIKLVNHRWLEDCLRNWELLSEDNYSKRITSRKRGHDSLFPFMDHLSFVCILHPKMLSLEWVITYKYMSLVCYIVTEWMVILRLRSVTNYMFAQNKHLNELHCGYELEMLEAEAKDSEDEAEGTSVKQPSCENVNKSPQNLKAGTSKSCEMPKTGEVLKVSHNLSEPEGLSRVPGHLDVCGFKGASSNDPPDPKERTPISTRTSDDLEFISRIVERPSHSDAKYNATISYTRRTPRRSPSSISPGNSGNTRGSPKVLLSESVNKSSAKVLNPSVTNTDQGSEPTHLVDGPSRINNHSPLGNTGRSVHDMSSMNAVLNSHANSSTAKSSKFSRNMFTEDNAFLANMVLETGENENANKKTPQPSSRDLRENSLVLRSDSGGFVVERYEQMVAEAGEPQNQQQDGGGPFSLKKELEIDKSDMLSDLLVLRAGKDDFITKPVRKKMIAKKTLGSRSKLKSNESQKGSINLNATAAQNDPTVTMAEVKEREEDGNFSDATELETSLATINVAVTEKMETESATKLGNNIEDKIGFVDDETEAPEEKNDSENFLEEEQADMIDLPHKADNKIEMKLEADNSAAYMRNGPVEGKNPVEIQKRDGSILTEDFAKGKGRKQPSDKTNTTTATSIVRKEESKKVLNMEENLNGKNIEENAAEKESTEPHRAGQGKSRIISRKKSKNSADAEKENKPAVDGDQYASLDDKRVGETAAKSNKAPVKFNQKVSKSNLGSTTGREVTKQVKAEPLWFILSGHRLQRKEYQKVIKSLKGKLCRDSHQWSYQATHYIAPGPIRRTEKFFAAAASGRWILKTDYLTACSQAGRFLAEESYEWHKNGLSEDGTINLEAPRKWRLLRERTGHGAFYGMRIIIYGECMTPPLDTLKRVVKAGDGTILATSPPYTRFLTSGVDFAIISPGITRADAWVQEFLKHKIPCIVADYLVEYVCKPGNSLERHVLYNTNDLAEKSFSNLLSKVKVIPEDLTMSKDCDSGNDIACEVCCSCDRGKDMLICGDECGSVGCGAGIHIDCCDPPLESIPEEDWFCSKCSGSRSTSPKKKRIKKALH</sequence>
<feature type="domain" description="BRCT" evidence="7">
    <location>
        <begin position="109"/>
        <end position="192"/>
    </location>
</feature>
<feature type="compositionally biased region" description="Polar residues" evidence="5">
    <location>
        <begin position="425"/>
        <end position="447"/>
    </location>
</feature>
<dbReference type="InterPro" id="IPR019787">
    <property type="entry name" value="Znf_PHD-finger"/>
</dbReference>
<keyword evidence="2 4" id="KW-0863">Zinc-finger</keyword>
<feature type="compositionally biased region" description="Basic and acidic residues" evidence="5">
    <location>
        <begin position="842"/>
        <end position="854"/>
    </location>
</feature>